<accession>A0A1G5S2G8</accession>
<proteinExistence type="predicted"/>
<dbReference type="Pfam" id="PF14574">
    <property type="entry name" value="RACo_C_ter"/>
    <property type="match status" value="1"/>
</dbReference>
<dbReference type="AlphaFoldDB" id="A0A1G5S2G8"/>
<name>A0A1G5S2G8_PSEXY</name>
<reference evidence="2 3" key="1">
    <citation type="submission" date="2016-10" db="EMBL/GenBank/DDBJ databases">
        <authorList>
            <person name="de Groot N.N."/>
        </authorList>
    </citation>
    <scope>NUCLEOTIDE SEQUENCE [LARGE SCALE GENOMIC DNA]</scope>
    <source>
        <strain evidence="2 3">DSM 10317</strain>
    </source>
</reference>
<dbReference type="RefSeq" id="WP_090163298.1">
    <property type="nucleotide sequence ID" value="NZ_FMWK01000012.1"/>
</dbReference>
<feature type="domain" description="2Fe-2S ferredoxin-type" evidence="1">
    <location>
        <begin position="1"/>
        <end position="100"/>
    </location>
</feature>
<organism evidence="2 3">
    <name type="scientific">Pseudobutyrivibrio xylanivorans</name>
    <dbReference type="NCBI Taxonomy" id="185007"/>
    <lineage>
        <taxon>Bacteria</taxon>
        <taxon>Bacillati</taxon>
        <taxon>Bacillota</taxon>
        <taxon>Clostridia</taxon>
        <taxon>Lachnospirales</taxon>
        <taxon>Lachnospiraceae</taxon>
        <taxon>Pseudobutyrivibrio</taxon>
    </lineage>
</organism>
<dbReference type="EMBL" id="FMWK01000012">
    <property type="protein sequence ID" value="SCZ80040.1"/>
    <property type="molecule type" value="Genomic_DNA"/>
</dbReference>
<dbReference type="SUPFAM" id="SSF54292">
    <property type="entry name" value="2Fe-2S ferredoxin-like"/>
    <property type="match status" value="1"/>
</dbReference>
<dbReference type="GO" id="GO:0051536">
    <property type="term" value="F:iron-sulfur cluster binding"/>
    <property type="evidence" value="ECO:0007669"/>
    <property type="project" value="InterPro"/>
</dbReference>
<dbReference type="InterPro" id="IPR001041">
    <property type="entry name" value="2Fe-2S_ferredoxin-type"/>
</dbReference>
<dbReference type="Gene3D" id="3.10.20.30">
    <property type="match status" value="1"/>
</dbReference>
<dbReference type="Gene3D" id="3.30.420.480">
    <property type="entry name" value="Domain of unknown function (DUF4445)"/>
    <property type="match status" value="1"/>
</dbReference>
<dbReference type="PANTHER" id="PTHR42895">
    <property type="entry name" value="IRON-SULFUR CLUSTER-BINDING PROTEIN-RELATED"/>
    <property type="match status" value="1"/>
</dbReference>
<sequence>MEIKVVIEDVVPEKEYILMTKPNESITFVEAMDRLGFKYYRPCGGLGKCLSCAVRFVYGAPEMTSDDERALDYSEMRNGWRLGCKCVITKDCKIQVPKRLVSEINSIGVPQTTEELPLDKTNIAIAVDVGTTTLAATAIDLNTGKVLRQHTWTNGQTKYGMDVMSRIKAAIDGHGEELQQLVIGDLMKMGVKIIGEDFLTHKVVMSGNTVMTHLLLNYPVDGMAKYPFVPYTLDAVKFREERRDIFFMPSISAFVGGDIVSGLFYIKEQAKARKEEDDTFLMVDMGTNAELVLFDGEKYWCSSASAGPALEGASLKCGVASVRGAINHLSIHGREVKYTTIGGEKAIGLCGSGIIDLIHELRRNNIIDDGGLLIDEYSETGFPVAEDIVISGEDIQQVILAKAAIRAGIEMLLDAAKLSLEHIDHLYVAGGLGSSVSIWAAAGIGLFPKELIPKFESVGNASLHGDIAFIMNPDEDALKEIKENSQIVILATDPKFEKLFLENLNLS</sequence>
<dbReference type="InterPro" id="IPR012675">
    <property type="entry name" value="Beta-grasp_dom_sf"/>
</dbReference>
<dbReference type="InterPro" id="IPR052911">
    <property type="entry name" value="Corrinoid_activation_enz"/>
</dbReference>
<dbReference type="CDD" id="cd00207">
    <property type="entry name" value="fer2"/>
    <property type="match status" value="1"/>
</dbReference>
<protein>
    <submittedName>
        <fullName evidence="2">Uncharacterized 2Fe-2 and 4Fe-4S clusters-containing protein, contains DUF4445 domain</fullName>
    </submittedName>
</protein>
<evidence type="ECO:0000259" key="1">
    <source>
        <dbReference type="PROSITE" id="PS51085"/>
    </source>
</evidence>
<dbReference type="PROSITE" id="PS51085">
    <property type="entry name" value="2FE2S_FER_2"/>
    <property type="match status" value="1"/>
</dbReference>
<evidence type="ECO:0000313" key="3">
    <source>
        <dbReference type="Proteomes" id="UP000199428"/>
    </source>
</evidence>
<gene>
    <name evidence="2" type="ORF">SAMN02910350_02085</name>
</gene>
<dbReference type="InterPro" id="IPR042259">
    <property type="entry name" value="Raco-like_middle_sf"/>
</dbReference>
<dbReference type="Pfam" id="PF17651">
    <property type="entry name" value="Raco_middle"/>
    <property type="match status" value="1"/>
</dbReference>
<dbReference type="InterPro" id="IPR041414">
    <property type="entry name" value="Raco-like_middle"/>
</dbReference>
<dbReference type="PANTHER" id="PTHR42895:SF2">
    <property type="entry name" value="IRON-SULFUR CLUSTER PROTEIN"/>
    <property type="match status" value="1"/>
</dbReference>
<dbReference type="InterPro" id="IPR036010">
    <property type="entry name" value="2Fe-2S_ferredoxin-like_sf"/>
</dbReference>
<dbReference type="InterPro" id="IPR027980">
    <property type="entry name" value="RACo_C"/>
</dbReference>
<dbReference type="Proteomes" id="UP000199428">
    <property type="component" value="Unassembled WGS sequence"/>
</dbReference>
<evidence type="ECO:0000313" key="2">
    <source>
        <dbReference type="EMBL" id="SCZ80040.1"/>
    </source>
</evidence>